<name>A0A150NZH0_SORCE</name>
<evidence type="ECO:0000313" key="1">
    <source>
        <dbReference type="EMBL" id="KYF47614.1"/>
    </source>
</evidence>
<sequence>MTLRTGRVRVQQDEGESIKFLIAARHIWWMGLHAATWGQWRRAWLDATFLERSVELLGHICRNARGLSDV</sequence>
<evidence type="ECO:0000313" key="2">
    <source>
        <dbReference type="Proteomes" id="UP000075420"/>
    </source>
</evidence>
<protein>
    <submittedName>
        <fullName evidence="1">Uncharacterized protein</fullName>
    </submittedName>
</protein>
<comment type="caution">
    <text evidence="1">The sequence shown here is derived from an EMBL/GenBank/DDBJ whole genome shotgun (WGS) entry which is preliminary data.</text>
</comment>
<dbReference type="AlphaFoldDB" id="A0A150NZH0"/>
<gene>
    <name evidence="1" type="ORF">BE08_05600</name>
</gene>
<proteinExistence type="predicted"/>
<dbReference type="EMBL" id="JELY01003603">
    <property type="protein sequence ID" value="KYF47614.1"/>
    <property type="molecule type" value="Genomic_DNA"/>
</dbReference>
<dbReference type="Proteomes" id="UP000075420">
    <property type="component" value="Unassembled WGS sequence"/>
</dbReference>
<reference evidence="1 2" key="1">
    <citation type="submission" date="2014-02" db="EMBL/GenBank/DDBJ databases">
        <title>The small core and large imbalanced accessory genome model reveals a collaborative survival strategy of Sorangium cellulosum strains in nature.</title>
        <authorList>
            <person name="Han K."/>
            <person name="Peng R."/>
            <person name="Blom J."/>
            <person name="Li Y.-Z."/>
        </authorList>
    </citation>
    <scope>NUCLEOTIDE SEQUENCE [LARGE SCALE GENOMIC DNA]</scope>
    <source>
        <strain evidence="1 2">So0157-25</strain>
    </source>
</reference>
<organism evidence="1 2">
    <name type="scientific">Sorangium cellulosum</name>
    <name type="common">Polyangium cellulosum</name>
    <dbReference type="NCBI Taxonomy" id="56"/>
    <lineage>
        <taxon>Bacteria</taxon>
        <taxon>Pseudomonadati</taxon>
        <taxon>Myxococcota</taxon>
        <taxon>Polyangia</taxon>
        <taxon>Polyangiales</taxon>
        <taxon>Polyangiaceae</taxon>
        <taxon>Sorangium</taxon>
    </lineage>
</organism>
<accession>A0A150NZH0</accession>